<dbReference type="EMBL" id="PFDW01000016">
    <property type="protein sequence ID" value="PJE58418.1"/>
    <property type="molecule type" value="Genomic_DNA"/>
</dbReference>
<proteinExistence type="predicted"/>
<comment type="caution">
    <text evidence="1">The sequence shown here is derived from an EMBL/GenBank/DDBJ whole genome shotgun (WGS) entry which is preliminary data.</text>
</comment>
<name>A0A2M8KES5_9BACT</name>
<evidence type="ECO:0000313" key="2">
    <source>
        <dbReference type="Proteomes" id="UP000231450"/>
    </source>
</evidence>
<dbReference type="Proteomes" id="UP000231450">
    <property type="component" value="Unassembled WGS sequence"/>
</dbReference>
<sequence>MNIDRTKKTILYLINEMGYSIGGAPKLMKMMFLVEHYNPVKRKLVEKGSLGNVFFMHSQGVFSNDVMHCFNDLVCGKKIENRFPLKANTKVEFKEGDKERIDAIIDEFKEVPNYDLEDFILTMMGLDPYHKQEYYGVRVNELIKENLLEKEKKASY</sequence>
<gene>
    <name evidence="1" type="ORF">COU81_00840</name>
</gene>
<dbReference type="AlphaFoldDB" id="A0A2M8KES5"/>
<evidence type="ECO:0000313" key="1">
    <source>
        <dbReference type="EMBL" id="PJE58418.1"/>
    </source>
</evidence>
<accession>A0A2M8KES5</accession>
<reference evidence="2" key="1">
    <citation type="submission" date="2017-09" db="EMBL/GenBank/DDBJ databases">
        <title>Depth-based differentiation of microbial function through sediment-hosted aquifers and enrichment of novel symbionts in the deep terrestrial subsurface.</title>
        <authorList>
            <person name="Probst A.J."/>
            <person name="Ladd B."/>
            <person name="Jarett J.K."/>
            <person name="Geller-Mcgrath D.E."/>
            <person name="Sieber C.M.K."/>
            <person name="Emerson J.B."/>
            <person name="Anantharaman K."/>
            <person name="Thomas B.C."/>
            <person name="Malmstrom R."/>
            <person name="Stieglmeier M."/>
            <person name="Klingl A."/>
            <person name="Woyke T."/>
            <person name="Ryan C.M."/>
            <person name="Banfield J.F."/>
        </authorList>
    </citation>
    <scope>NUCLEOTIDE SEQUENCE [LARGE SCALE GENOMIC DNA]</scope>
</reference>
<organism evidence="1 2">
    <name type="scientific">Candidatus Portnoybacteria bacterium CG10_big_fil_rev_8_21_14_0_10_36_7</name>
    <dbReference type="NCBI Taxonomy" id="1974812"/>
    <lineage>
        <taxon>Bacteria</taxon>
        <taxon>Candidatus Portnoyibacteriota</taxon>
    </lineage>
</organism>
<protein>
    <submittedName>
        <fullName evidence="1">Uncharacterized protein</fullName>
    </submittedName>
</protein>